<reference evidence="1" key="1">
    <citation type="submission" date="2022-03" db="EMBL/GenBank/DDBJ databases">
        <authorList>
            <person name="Sayadi A."/>
        </authorList>
    </citation>
    <scope>NUCLEOTIDE SEQUENCE</scope>
</reference>
<proteinExistence type="predicted"/>
<sequence length="54" mass="5600">MSDLDKLQPPENLPDLVRSTAGGLEVKSIASSLPHSPQISKSLVASSTAISIRG</sequence>
<keyword evidence="2" id="KW-1185">Reference proteome</keyword>
<dbReference type="OrthoDB" id="7314963at2759"/>
<evidence type="ECO:0000313" key="2">
    <source>
        <dbReference type="Proteomes" id="UP001152888"/>
    </source>
</evidence>
<accession>A0A9P0LG53</accession>
<dbReference type="Proteomes" id="UP001152888">
    <property type="component" value="Unassembled WGS sequence"/>
</dbReference>
<gene>
    <name evidence="1" type="ORF">ACAOBT_LOCUS19742</name>
</gene>
<protein>
    <submittedName>
        <fullName evidence="1">Uncharacterized protein</fullName>
    </submittedName>
</protein>
<dbReference type="AlphaFoldDB" id="A0A9P0LG53"/>
<organism evidence="1 2">
    <name type="scientific">Acanthoscelides obtectus</name>
    <name type="common">Bean weevil</name>
    <name type="synonym">Bruchus obtectus</name>
    <dbReference type="NCBI Taxonomy" id="200917"/>
    <lineage>
        <taxon>Eukaryota</taxon>
        <taxon>Metazoa</taxon>
        <taxon>Ecdysozoa</taxon>
        <taxon>Arthropoda</taxon>
        <taxon>Hexapoda</taxon>
        <taxon>Insecta</taxon>
        <taxon>Pterygota</taxon>
        <taxon>Neoptera</taxon>
        <taxon>Endopterygota</taxon>
        <taxon>Coleoptera</taxon>
        <taxon>Polyphaga</taxon>
        <taxon>Cucujiformia</taxon>
        <taxon>Chrysomeloidea</taxon>
        <taxon>Chrysomelidae</taxon>
        <taxon>Bruchinae</taxon>
        <taxon>Bruchini</taxon>
        <taxon>Acanthoscelides</taxon>
    </lineage>
</organism>
<dbReference type="EMBL" id="CAKOFQ010007092">
    <property type="protein sequence ID" value="CAH1990574.1"/>
    <property type="molecule type" value="Genomic_DNA"/>
</dbReference>
<name>A0A9P0LG53_ACAOB</name>
<comment type="caution">
    <text evidence="1">The sequence shown here is derived from an EMBL/GenBank/DDBJ whole genome shotgun (WGS) entry which is preliminary data.</text>
</comment>
<evidence type="ECO:0000313" key="1">
    <source>
        <dbReference type="EMBL" id="CAH1990574.1"/>
    </source>
</evidence>